<dbReference type="PANTHER" id="PTHR24147">
    <property type="entry name" value="ANKYRIN REPEAT DOMAIN 36-RELATED"/>
    <property type="match status" value="1"/>
</dbReference>
<gene>
    <name evidence="5" type="ORF">P7K49_028445</name>
</gene>
<proteinExistence type="predicted"/>
<dbReference type="Proteomes" id="UP001266305">
    <property type="component" value="Unassembled WGS sequence"/>
</dbReference>
<protein>
    <recommendedName>
        <fullName evidence="4">CCDC144C-like coiled-coil domain-containing protein</fullName>
    </recommendedName>
</protein>
<feature type="coiled-coil region" evidence="2">
    <location>
        <begin position="143"/>
        <end position="177"/>
    </location>
</feature>
<organism evidence="5 6">
    <name type="scientific">Saguinus oedipus</name>
    <name type="common">Cotton-top tamarin</name>
    <name type="synonym">Oedipomidas oedipus</name>
    <dbReference type="NCBI Taxonomy" id="9490"/>
    <lineage>
        <taxon>Eukaryota</taxon>
        <taxon>Metazoa</taxon>
        <taxon>Chordata</taxon>
        <taxon>Craniata</taxon>
        <taxon>Vertebrata</taxon>
        <taxon>Euteleostomi</taxon>
        <taxon>Mammalia</taxon>
        <taxon>Eutheria</taxon>
        <taxon>Euarchontoglires</taxon>
        <taxon>Primates</taxon>
        <taxon>Haplorrhini</taxon>
        <taxon>Platyrrhini</taxon>
        <taxon>Cebidae</taxon>
        <taxon>Callitrichinae</taxon>
        <taxon>Saguinus</taxon>
    </lineage>
</organism>
<dbReference type="Pfam" id="PF14915">
    <property type="entry name" value="CCDC144C"/>
    <property type="match status" value="1"/>
</dbReference>
<dbReference type="InterPro" id="IPR050657">
    <property type="entry name" value="Ankyrin_repeat_domain"/>
</dbReference>
<feature type="compositionally biased region" description="Polar residues" evidence="3">
    <location>
        <begin position="390"/>
        <end position="404"/>
    </location>
</feature>
<dbReference type="PANTHER" id="PTHR24147:SF29">
    <property type="entry name" value="ANKYRIN REPEAT DOMAIN-CONTAINING PROTEIN 62"/>
    <property type="match status" value="1"/>
</dbReference>
<evidence type="ECO:0000313" key="5">
    <source>
        <dbReference type="EMBL" id="KAK2094707.1"/>
    </source>
</evidence>
<feature type="domain" description="CCDC144C-like coiled-coil" evidence="4">
    <location>
        <begin position="5"/>
        <end position="163"/>
    </location>
</feature>
<evidence type="ECO:0000259" key="4">
    <source>
        <dbReference type="Pfam" id="PF14915"/>
    </source>
</evidence>
<feature type="region of interest" description="Disordered" evidence="3">
    <location>
        <begin position="365"/>
        <end position="433"/>
    </location>
</feature>
<feature type="compositionally biased region" description="Low complexity" evidence="3">
    <location>
        <begin position="365"/>
        <end position="374"/>
    </location>
</feature>
<evidence type="ECO:0000256" key="1">
    <source>
        <dbReference type="ARBA" id="ARBA00023054"/>
    </source>
</evidence>
<accession>A0ABQ9UCB9</accession>
<keyword evidence="1 2" id="KW-0175">Coiled coil</keyword>
<reference evidence="5 6" key="1">
    <citation type="submission" date="2023-05" db="EMBL/GenBank/DDBJ databases">
        <title>B98-5 Cell Line De Novo Hybrid Assembly: An Optical Mapping Approach.</title>
        <authorList>
            <person name="Kananen K."/>
            <person name="Auerbach J.A."/>
            <person name="Kautto E."/>
            <person name="Blachly J.S."/>
        </authorList>
    </citation>
    <scope>NUCLEOTIDE SEQUENCE [LARGE SCALE GENOMIC DNA]</scope>
    <source>
        <strain evidence="5">B95-8</strain>
        <tissue evidence="5">Cell line</tissue>
    </source>
</reference>
<evidence type="ECO:0000313" key="6">
    <source>
        <dbReference type="Proteomes" id="UP001266305"/>
    </source>
</evidence>
<name>A0ABQ9UCB9_SAGOE</name>
<dbReference type="EMBL" id="JASSZA010000014">
    <property type="protein sequence ID" value="KAK2094707.1"/>
    <property type="molecule type" value="Genomic_DNA"/>
</dbReference>
<dbReference type="InterPro" id="IPR039497">
    <property type="entry name" value="CC144C-like_CC_dom"/>
</dbReference>
<keyword evidence="6" id="KW-1185">Reference proteome</keyword>
<feature type="coiled-coil region" evidence="2">
    <location>
        <begin position="54"/>
        <end position="99"/>
    </location>
</feature>
<sequence>MQGVISQAQCRMKAFEHMYQNDQHTVEKYVRKQQSVEDGLFQIQSQNSLHQQQLNDAHKKADNQEKTIIDIQAKCEDTVEKLQAECRKHCILLEENNEELIEEYTLKRKAMPVVVRKLKRELGEFLNKQSLAEGMLTISSQRQNTLEDEARDTKKKLEQMRRQLQETQDQLTETLRYDEKLPDNMQKLKLETAMLKIRMKGRADKIEQLQKILITSKDKSHRDKKNNPLVPHKLKEVHRDRCRPKMEGKELLEEDAVVRRCGLWSAHSCSSLTTVRSPTGTNVLQMRICKRLIDLHCSSEMDVESVEEAVVPGSNSAESQLQQLAGRISDLPHSNNGLHRVGWTKVAASSHSVLFVLNPPSVSSTAGSSLTSSTENPQFTHGPHPAISAKVSQNSLNSAVTTDPISAPPIWSDSSAHVSGNGPVISASGKPAA</sequence>
<comment type="caution">
    <text evidence="5">The sequence shown here is derived from an EMBL/GenBank/DDBJ whole genome shotgun (WGS) entry which is preliminary data.</text>
</comment>
<evidence type="ECO:0000256" key="2">
    <source>
        <dbReference type="SAM" id="Coils"/>
    </source>
</evidence>
<evidence type="ECO:0000256" key="3">
    <source>
        <dbReference type="SAM" id="MobiDB-lite"/>
    </source>
</evidence>